<keyword evidence="2" id="KW-1185">Reference proteome</keyword>
<dbReference type="EC" id="1.17.1.8" evidence="1"/>
<evidence type="ECO:0000313" key="1">
    <source>
        <dbReference type="EMBL" id="QQK07574.1"/>
    </source>
</evidence>
<dbReference type="EMBL" id="CP066744">
    <property type="protein sequence ID" value="QQK07574.1"/>
    <property type="molecule type" value="Genomic_DNA"/>
</dbReference>
<keyword evidence="1" id="KW-0560">Oxidoreductase</keyword>
<gene>
    <name evidence="1" type="ORF">JFY71_09790</name>
</gene>
<name>A0AC61MRT4_9FIRM</name>
<accession>A0AC61MRT4</accession>
<sequence>MNILLIGATGSMGKTVEEICSESKDFKIVAGIGLNDGKDHKYPIYSNFSNVKENCDVILDFSNHNLITDILNYAIKIKKPLVISTTGYTDKQVEEIENASNYIPILFSGNMSLGINILLKVVENLSKSLLDFDIEIIEKHHKLKKDSPSGTARMLFNSVNLGRDNELIEKYGREGTNLERANNEVGIHSVRGGTIVGEHTVLFSGEDEILEVTHKAQSKKIFAFGALKACKFIIEKENNLYSMRDIFDF</sequence>
<proteinExistence type="predicted"/>
<dbReference type="Proteomes" id="UP000595814">
    <property type="component" value="Chromosome"/>
</dbReference>
<protein>
    <submittedName>
        <fullName evidence="1">4-hydroxy-tetrahydrodipicolinate reductase</fullName>
        <ecNumber evidence="1">1.17.1.8</ecNumber>
    </submittedName>
</protein>
<organism evidence="1 2">
    <name type="scientific">Miniphocaeibacter halophilus</name>
    <dbReference type="NCBI Taxonomy" id="2931922"/>
    <lineage>
        <taxon>Bacteria</taxon>
        <taxon>Bacillati</taxon>
        <taxon>Bacillota</taxon>
        <taxon>Tissierellia</taxon>
        <taxon>Tissierellales</taxon>
        <taxon>Peptoniphilaceae</taxon>
        <taxon>Miniphocaeibacter</taxon>
    </lineage>
</organism>
<reference evidence="1 2" key="1">
    <citation type="journal article" date="2022" name="Int. J. Syst. Evol. Microbiol.">
        <title>Miniphocaeibacter halophilus sp. nov., an ammonium-tolerant acetate-producing bacterium isolated from a biogas system.</title>
        <authorList>
            <person name="Schnurer A."/>
            <person name="Singh A."/>
            <person name="Bi S."/>
            <person name="Qiao W."/>
            <person name="Westerholm M."/>
        </authorList>
    </citation>
    <scope>NUCLEOTIDE SEQUENCE [LARGE SCALE GENOMIC DNA]</scope>
    <source>
        <strain evidence="1 2">AMB_01</strain>
    </source>
</reference>
<evidence type="ECO:0000313" key="2">
    <source>
        <dbReference type="Proteomes" id="UP000595814"/>
    </source>
</evidence>